<organism evidence="9 10">
    <name type="scientific">Hoeflea phototrophica (strain DSM 17068 / NCIMB 14078 / DFL-43)</name>
    <dbReference type="NCBI Taxonomy" id="411684"/>
    <lineage>
        <taxon>Bacteria</taxon>
        <taxon>Pseudomonadati</taxon>
        <taxon>Pseudomonadota</taxon>
        <taxon>Alphaproteobacteria</taxon>
        <taxon>Hyphomicrobiales</taxon>
        <taxon>Rhizobiaceae</taxon>
        <taxon>Hoeflea</taxon>
    </lineage>
</organism>
<evidence type="ECO:0000259" key="8">
    <source>
        <dbReference type="Pfam" id="PF01416"/>
    </source>
</evidence>
<dbReference type="InterPro" id="IPR020103">
    <property type="entry name" value="PsdUridine_synth_cat_dom_sf"/>
</dbReference>
<dbReference type="eggNOG" id="COG0101">
    <property type="taxonomic scope" value="Bacteria"/>
</dbReference>
<feature type="active site" description="Nucleophile" evidence="4 5">
    <location>
        <position position="52"/>
    </location>
</feature>
<dbReference type="Gene3D" id="3.30.70.580">
    <property type="entry name" value="Pseudouridine synthase I, catalytic domain, N-terminal subdomain"/>
    <property type="match status" value="1"/>
</dbReference>
<comment type="function">
    <text evidence="4">Formation of pseudouridine at positions 38, 39 and 40 in the anticodon stem and loop of transfer RNAs.</text>
</comment>
<reference evidence="9 10" key="1">
    <citation type="submission" date="2007-10" db="EMBL/GenBank/DDBJ databases">
        <authorList>
            <person name="Wagner-Dobler I."/>
            <person name="Ferriera S."/>
            <person name="Johnson J."/>
            <person name="Kravitz S."/>
            <person name="Beeson K."/>
            <person name="Sutton G."/>
            <person name="Rogers Y.-H."/>
            <person name="Friedman R."/>
            <person name="Frazier M."/>
            <person name="Venter J.C."/>
        </authorList>
    </citation>
    <scope>NUCLEOTIDE SEQUENCE [LARGE SCALE GENOMIC DNA]</scope>
    <source>
        <strain evidence="9 10">DFL-43</strain>
    </source>
</reference>
<dbReference type="InterPro" id="IPR001406">
    <property type="entry name" value="PsdUridine_synth_TruA"/>
</dbReference>
<dbReference type="STRING" id="411684.HPDFL43_20592"/>
<evidence type="ECO:0000256" key="5">
    <source>
        <dbReference type="PIRSR" id="PIRSR001430-1"/>
    </source>
</evidence>
<dbReference type="InterPro" id="IPR020094">
    <property type="entry name" value="TruA/RsuA/RluB/E/F_N"/>
</dbReference>
<dbReference type="InterPro" id="IPR020097">
    <property type="entry name" value="PsdUridine_synth_TruA_a/b_dom"/>
</dbReference>
<feature type="domain" description="Pseudouridine synthase I TruA alpha/beta" evidence="8">
    <location>
        <begin position="146"/>
        <end position="250"/>
    </location>
</feature>
<dbReference type="HAMAP" id="MF_00171">
    <property type="entry name" value="TruA"/>
    <property type="match status" value="1"/>
</dbReference>
<dbReference type="PANTHER" id="PTHR11142">
    <property type="entry name" value="PSEUDOURIDYLATE SYNTHASE"/>
    <property type="match status" value="1"/>
</dbReference>
<dbReference type="Pfam" id="PF01416">
    <property type="entry name" value="PseudoU_synth_1"/>
    <property type="match status" value="2"/>
</dbReference>
<reference evidence="9 10" key="2">
    <citation type="submission" date="2012-06" db="EMBL/GenBank/DDBJ databases">
        <authorList>
            <person name="Fiebig A."/>
        </authorList>
    </citation>
    <scope>NUCLEOTIDE SEQUENCE [LARGE SCALE GENOMIC DNA]</scope>
    <source>
        <strain evidence="9 10">DFL-43</strain>
    </source>
</reference>
<evidence type="ECO:0000256" key="6">
    <source>
        <dbReference type="PIRSR" id="PIRSR001430-2"/>
    </source>
</evidence>
<keyword evidence="3 4" id="KW-0413">Isomerase</keyword>
<evidence type="ECO:0000313" key="10">
    <source>
        <dbReference type="Proteomes" id="UP000004291"/>
    </source>
</evidence>
<dbReference type="CDD" id="cd02570">
    <property type="entry name" value="PseudoU_synth_EcTruA"/>
    <property type="match status" value="1"/>
</dbReference>
<evidence type="ECO:0000256" key="2">
    <source>
        <dbReference type="ARBA" id="ARBA00022694"/>
    </source>
</evidence>
<gene>
    <name evidence="4" type="primary">truA</name>
    <name evidence="9" type="ORF">HPDFL43_20592</name>
</gene>
<dbReference type="RefSeq" id="WP_007199862.1">
    <property type="nucleotide sequence ID" value="NZ_CM002917.1"/>
</dbReference>
<dbReference type="GO" id="GO:0003723">
    <property type="term" value="F:RNA binding"/>
    <property type="evidence" value="ECO:0007669"/>
    <property type="project" value="InterPro"/>
</dbReference>
<dbReference type="EC" id="5.4.99.12" evidence="4"/>
<comment type="caution">
    <text evidence="9">The sequence shown here is derived from an EMBL/GenBank/DDBJ whole genome shotgun (WGS) entry which is preliminary data.</text>
</comment>
<accession>A9CXA0</accession>
<feature type="binding site" evidence="4 6">
    <location>
        <position position="113"/>
    </location>
    <ligand>
        <name>substrate</name>
    </ligand>
</feature>
<proteinExistence type="inferred from homology"/>
<feature type="domain" description="Pseudouridine synthase I TruA alpha/beta" evidence="8">
    <location>
        <begin position="9"/>
        <end position="106"/>
    </location>
</feature>
<comment type="caution">
    <text evidence="4">Lacks conserved residue(s) required for the propagation of feature annotation.</text>
</comment>
<dbReference type="NCBIfam" id="TIGR00071">
    <property type="entry name" value="hisT_truA"/>
    <property type="match status" value="1"/>
</dbReference>
<protein>
    <recommendedName>
        <fullName evidence="4">tRNA pseudouridine synthase A</fullName>
        <ecNumber evidence="4">5.4.99.12</ecNumber>
    </recommendedName>
    <alternativeName>
        <fullName evidence="4">tRNA pseudouridine(38-40) synthase</fullName>
    </alternativeName>
    <alternativeName>
        <fullName evidence="4">tRNA pseudouridylate synthase I</fullName>
    </alternativeName>
    <alternativeName>
        <fullName evidence="4">tRNA-uridine isomerase I</fullName>
    </alternativeName>
</protein>
<evidence type="ECO:0000256" key="7">
    <source>
        <dbReference type="RuleBase" id="RU003792"/>
    </source>
</evidence>
<dbReference type="EMBL" id="ABIA03000001">
    <property type="protein sequence ID" value="EDQ35631.1"/>
    <property type="molecule type" value="Genomic_DNA"/>
</dbReference>
<dbReference type="Gene3D" id="3.30.70.660">
    <property type="entry name" value="Pseudouridine synthase I, catalytic domain, C-terminal subdomain"/>
    <property type="match status" value="1"/>
</dbReference>
<evidence type="ECO:0000256" key="4">
    <source>
        <dbReference type="HAMAP-Rule" id="MF_00171"/>
    </source>
</evidence>
<evidence type="ECO:0000256" key="1">
    <source>
        <dbReference type="ARBA" id="ARBA00009375"/>
    </source>
</evidence>
<keyword evidence="10" id="KW-1185">Reference proteome</keyword>
<name>A9CXA0_HOEPD</name>
<comment type="subunit">
    <text evidence="4">Homodimer.</text>
</comment>
<dbReference type="FunFam" id="3.30.70.580:FF:000001">
    <property type="entry name" value="tRNA pseudouridine synthase A"/>
    <property type="match status" value="1"/>
</dbReference>
<dbReference type="GO" id="GO:0031119">
    <property type="term" value="P:tRNA pseudouridine synthesis"/>
    <property type="evidence" value="ECO:0007669"/>
    <property type="project" value="UniProtKB-UniRule"/>
</dbReference>
<dbReference type="InterPro" id="IPR020095">
    <property type="entry name" value="PsdUridine_synth_TruA_C"/>
</dbReference>
<dbReference type="SUPFAM" id="SSF55120">
    <property type="entry name" value="Pseudouridine synthase"/>
    <property type="match status" value="1"/>
</dbReference>
<evidence type="ECO:0000256" key="3">
    <source>
        <dbReference type="ARBA" id="ARBA00023235"/>
    </source>
</evidence>
<dbReference type="PIRSF" id="PIRSF001430">
    <property type="entry name" value="tRNA_psdUrid_synth"/>
    <property type="match status" value="1"/>
</dbReference>
<comment type="catalytic activity">
    <reaction evidence="4 7">
        <text>uridine(38/39/40) in tRNA = pseudouridine(38/39/40) in tRNA</text>
        <dbReference type="Rhea" id="RHEA:22376"/>
        <dbReference type="Rhea" id="RHEA-COMP:10085"/>
        <dbReference type="Rhea" id="RHEA-COMP:10087"/>
        <dbReference type="ChEBI" id="CHEBI:65314"/>
        <dbReference type="ChEBI" id="CHEBI:65315"/>
        <dbReference type="EC" id="5.4.99.12"/>
    </reaction>
</comment>
<keyword evidence="2 4" id="KW-0819">tRNA processing</keyword>
<dbReference type="GO" id="GO:0160147">
    <property type="term" value="F:tRNA pseudouridine(38-40) synthase activity"/>
    <property type="evidence" value="ECO:0007669"/>
    <property type="project" value="UniProtKB-EC"/>
</dbReference>
<comment type="similarity">
    <text evidence="1 4 7">Belongs to the tRNA pseudouridine synthase TruA family.</text>
</comment>
<evidence type="ECO:0000313" key="9">
    <source>
        <dbReference type="EMBL" id="EDQ35631.1"/>
    </source>
</evidence>
<dbReference type="Proteomes" id="UP000004291">
    <property type="component" value="Chromosome"/>
</dbReference>
<dbReference type="AlphaFoldDB" id="A9CXA0"/>
<dbReference type="OrthoDB" id="9811823at2"/>
<dbReference type="PANTHER" id="PTHR11142:SF0">
    <property type="entry name" value="TRNA PSEUDOURIDINE SYNTHASE-LIKE 1"/>
    <property type="match status" value="1"/>
</dbReference>
<dbReference type="HOGENOM" id="CLU_014673_0_2_5"/>
<sequence length="255" mass="28678">MPRYRLDIEYDGSGYAGWQRQDDHPSIQQAIETAIHGFCGQAVSIRGAGRTDAGVHAWGQVAHVDLENQWSDDTVRDAINAHLQMARERVAILAAREVPEDFDARFSATRRHYVYRIICRRAPLVIEKNRALWSPRPLDAEAMHEAAQRLVGRHDFTTFRSVQCQADSPVRSLDRLDVTRGGFDGLIEIHATARSFLHNQIRSFAGTLRLVGEGKWTADDVQIALEARSRKACGPVAAPEGLYFRQVDYDGLFPV</sequence>